<evidence type="ECO:0000256" key="1">
    <source>
        <dbReference type="SAM" id="SignalP"/>
    </source>
</evidence>
<feature type="signal peptide" evidence="1">
    <location>
        <begin position="1"/>
        <end position="15"/>
    </location>
</feature>
<feature type="chain" id="PRO_5025354777" evidence="1">
    <location>
        <begin position="16"/>
        <end position="141"/>
    </location>
</feature>
<accession>A0A6B0UTF7</accession>
<protein>
    <submittedName>
        <fullName evidence="2">Putative secreted protein</fullName>
    </submittedName>
</protein>
<dbReference type="AlphaFoldDB" id="A0A6B0UTF7"/>
<name>A0A6B0UTF7_IXORI</name>
<reference evidence="2" key="1">
    <citation type="submission" date="2019-12" db="EMBL/GenBank/DDBJ databases">
        <title>An insight into the sialome of adult female Ixodes ricinus ticks feeding for 6 days.</title>
        <authorList>
            <person name="Perner J."/>
            <person name="Ribeiro J.M.C."/>
        </authorList>
    </citation>
    <scope>NUCLEOTIDE SEQUENCE</scope>
    <source>
        <strain evidence="2">Semi-engorged</strain>
        <tissue evidence="2">Salivary glands</tissue>
    </source>
</reference>
<evidence type="ECO:0000313" key="2">
    <source>
        <dbReference type="EMBL" id="MXU93080.1"/>
    </source>
</evidence>
<sequence>MVVAMVLAVVLDVSACCKLVGLLEPYRGHRQGKSGHHAALPEPPEALHGGALFFQAELPHFVPQPWVTKSFGSQYLLSTGEPRNVFHFVDSVIRDLGYAVISVCLHITTHSEVWSGLVGLVPISRTIVLRSPTEPKMAAAN</sequence>
<dbReference type="EMBL" id="GIFC01010997">
    <property type="protein sequence ID" value="MXU93080.1"/>
    <property type="molecule type" value="Transcribed_RNA"/>
</dbReference>
<organism evidence="2">
    <name type="scientific">Ixodes ricinus</name>
    <name type="common">Common tick</name>
    <name type="synonym">Acarus ricinus</name>
    <dbReference type="NCBI Taxonomy" id="34613"/>
    <lineage>
        <taxon>Eukaryota</taxon>
        <taxon>Metazoa</taxon>
        <taxon>Ecdysozoa</taxon>
        <taxon>Arthropoda</taxon>
        <taxon>Chelicerata</taxon>
        <taxon>Arachnida</taxon>
        <taxon>Acari</taxon>
        <taxon>Parasitiformes</taxon>
        <taxon>Ixodida</taxon>
        <taxon>Ixodoidea</taxon>
        <taxon>Ixodidae</taxon>
        <taxon>Ixodinae</taxon>
        <taxon>Ixodes</taxon>
    </lineage>
</organism>
<proteinExistence type="predicted"/>
<keyword evidence="1" id="KW-0732">Signal</keyword>